<dbReference type="AlphaFoldDB" id="U5D1R3"/>
<dbReference type="Gramene" id="ERN19536">
    <property type="protein sequence ID" value="ERN19536"/>
    <property type="gene ID" value="AMTR_s00062p00062250"/>
</dbReference>
<dbReference type="InterPro" id="IPR027443">
    <property type="entry name" value="IPNS-like_sf"/>
</dbReference>
<dbReference type="Pfam" id="PF03171">
    <property type="entry name" value="2OG-FeII_Oxy"/>
    <property type="match status" value="1"/>
</dbReference>
<keyword evidence="7" id="KW-1185">Reference proteome</keyword>
<keyword evidence="4" id="KW-0560">Oxidoreductase</keyword>
<dbReference type="PANTHER" id="PTHR47991">
    <property type="entry name" value="OXOGLUTARATE/IRON-DEPENDENT DIOXYGENASE"/>
    <property type="match status" value="1"/>
</dbReference>
<name>U5D1R3_AMBTC</name>
<dbReference type="OMA" id="MACEVES"/>
<reference evidence="7" key="1">
    <citation type="journal article" date="2013" name="Science">
        <title>The Amborella genome and the evolution of flowering plants.</title>
        <authorList>
            <consortium name="Amborella Genome Project"/>
        </authorList>
    </citation>
    <scope>NUCLEOTIDE SEQUENCE [LARGE SCALE GENOMIC DNA]</scope>
</reference>
<dbReference type="KEGG" id="atr:18447922"/>
<dbReference type="EMBL" id="KI392068">
    <property type="protein sequence ID" value="ERN19536.1"/>
    <property type="molecule type" value="Genomic_DNA"/>
</dbReference>
<organism evidence="6 7">
    <name type="scientific">Amborella trichopoda</name>
    <dbReference type="NCBI Taxonomy" id="13333"/>
    <lineage>
        <taxon>Eukaryota</taxon>
        <taxon>Viridiplantae</taxon>
        <taxon>Streptophyta</taxon>
        <taxon>Embryophyta</taxon>
        <taxon>Tracheophyta</taxon>
        <taxon>Spermatophyta</taxon>
        <taxon>Magnoliopsida</taxon>
        <taxon>Amborellales</taxon>
        <taxon>Amborellaceae</taxon>
        <taxon>Amborella</taxon>
    </lineage>
</organism>
<dbReference type="GO" id="GO:0046872">
    <property type="term" value="F:metal ion binding"/>
    <property type="evidence" value="ECO:0007669"/>
    <property type="project" value="UniProtKB-KW"/>
</dbReference>
<dbReference type="HOGENOM" id="CLU_010119_16_3_1"/>
<evidence type="ECO:0000256" key="4">
    <source>
        <dbReference type="RuleBase" id="RU003682"/>
    </source>
</evidence>
<evidence type="ECO:0000256" key="1">
    <source>
        <dbReference type="ARBA" id="ARBA00008056"/>
    </source>
</evidence>
<accession>U5D1R3</accession>
<evidence type="ECO:0000256" key="2">
    <source>
        <dbReference type="ARBA" id="ARBA00022723"/>
    </source>
</evidence>
<proteinExistence type="inferred from homology"/>
<feature type="domain" description="Fe2OG dioxygenase" evidence="5">
    <location>
        <begin position="194"/>
        <end position="294"/>
    </location>
</feature>
<keyword evidence="3 4" id="KW-0408">Iron</keyword>
<dbReference type="InterPro" id="IPR026992">
    <property type="entry name" value="DIOX_N"/>
</dbReference>
<dbReference type="Proteomes" id="UP000017836">
    <property type="component" value="Unassembled WGS sequence"/>
</dbReference>
<dbReference type="SUPFAM" id="SSF51197">
    <property type="entry name" value="Clavaminate synthase-like"/>
    <property type="match status" value="1"/>
</dbReference>
<dbReference type="GO" id="GO:0016706">
    <property type="term" value="F:2-oxoglutarate-dependent dioxygenase activity"/>
    <property type="evidence" value="ECO:0000318"/>
    <property type="project" value="GO_Central"/>
</dbReference>
<dbReference type="FunFam" id="2.60.120.330:FF:000012">
    <property type="entry name" value="Gibberellin 20 oxidase 1"/>
    <property type="match status" value="1"/>
</dbReference>
<dbReference type="InterPro" id="IPR050295">
    <property type="entry name" value="Plant_2OG-oxidoreductases"/>
</dbReference>
<evidence type="ECO:0000313" key="7">
    <source>
        <dbReference type="Proteomes" id="UP000017836"/>
    </source>
</evidence>
<sequence>MACEVESAYIQPTDTRPDPTIQVAQGIPVIDLSPLDSGDKSQVNQLVEEVKAALKEWRMFFVVNHGIPADIRQNADEKIAQFFALPLEEKLKVQRDFKDTLGYFNKELTHNTKDWVEVYDYFVNSPVELPANAEADCPKMVTLANKRPENPLGFVEACDAYGKEAERLGFRLLEVIALSLGLPSKRFQAYFENSGSFNRVNHYPPCPSPSLVLGKGCHTDASALTVLATDNVSGLEIKRKDGKWLKVNPLPGAYIINTGEAMNVFSNGYYESLEHRVVANTNQHRYSMGFSFGPASHVMVKPLKELVNELNPPKFKGFMWGKFYRSRRNSNFLRLNAENLEARHFKINQ</sequence>
<dbReference type="OrthoDB" id="288590at2759"/>
<dbReference type="Gene3D" id="2.60.120.330">
    <property type="entry name" value="B-lactam Antibiotic, Isopenicillin N Synthase, Chain"/>
    <property type="match status" value="1"/>
</dbReference>
<dbReference type="PROSITE" id="PS51471">
    <property type="entry name" value="FE2OG_OXY"/>
    <property type="match status" value="1"/>
</dbReference>
<comment type="similarity">
    <text evidence="1 4">Belongs to the iron/ascorbate-dependent oxidoreductase family.</text>
</comment>
<dbReference type="InterPro" id="IPR044861">
    <property type="entry name" value="IPNS-like_FE2OG_OXY"/>
</dbReference>
<keyword evidence="2 4" id="KW-0479">Metal-binding</keyword>
<protein>
    <recommendedName>
        <fullName evidence="5">Fe2OG dioxygenase domain-containing protein</fullName>
    </recommendedName>
</protein>
<dbReference type="InterPro" id="IPR005123">
    <property type="entry name" value="Oxoglu/Fe-dep_dioxygenase_dom"/>
</dbReference>
<evidence type="ECO:0000259" key="5">
    <source>
        <dbReference type="PROSITE" id="PS51471"/>
    </source>
</evidence>
<evidence type="ECO:0000256" key="3">
    <source>
        <dbReference type="ARBA" id="ARBA00023004"/>
    </source>
</evidence>
<dbReference type="PRINTS" id="PR00682">
    <property type="entry name" value="IPNSYNTHASE"/>
</dbReference>
<dbReference type="Pfam" id="PF14226">
    <property type="entry name" value="DIOX_N"/>
    <property type="match status" value="1"/>
</dbReference>
<evidence type="ECO:0000313" key="6">
    <source>
        <dbReference type="EMBL" id="ERN19536.1"/>
    </source>
</evidence>
<dbReference type="eggNOG" id="KOG0143">
    <property type="taxonomic scope" value="Eukaryota"/>
</dbReference>
<gene>
    <name evidence="6" type="ORF">AMTR_s00062p00062250</name>
</gene>